<feature type="compositionally biased region" description="Polar residues" evidence="6">
    <location>
        <begin position="690"/>
        <end position="703"/>
    </location>
</feature>
<feature type="region of interest" description="Disordered" evidence="6">
    <location>
        <begin position="656"/>
        <end position="784"/>
    </location>
</feature>
<feature type="region of interest" description="Disordered" evidence="6">
    <location>
        <begin position="832"/>
        <end position="851"/>
    </location>
</feature>
<evidence type="ECO:0000256" key="3">
    <source>
        <dbReference type="ARBA" id="ARBA00023175"/>
    </source>
</evidence>
<accession>A0ABQ5P6I2</accession>
<feature type="transmembrane region" description="Helical" evidence="7">
    <location>
        <begin position="479"/>
        <end position="498"/>
    </location>
</feature>
<feature type="compositionally biased region" description="Basic and acidic residues" evidence="6">
    <location>
        <begin position="834"/>
        <end position="844"/>
    </location>
</feature>
<evidence type="ECO:0000256" key="2">
    <source>
        <dbReference type="ARBA" id="ARBA00022490"/>
    </source>
</evidence>
<dbReference type="Proteomes" id="UP001291653">
    <property type="component" value="Unassembled WGS sequence"/>
</dbReference>
<dbReference type="Gene3D" id="1.20.5.1230">
    <property type="entry name" value="Apolipoprotein A-I"/>
    <property type="match status" value="1"/>
</dbReference>
<dbReference type="Pfam" id="PF10935">
    <property type="entry name" value="DUF2637"/>
    <property type="match status" value="1"/>
</dbReference>
<keyword evidence="4" id="KW-0206">Cytoskeleton</keyword>
<feature type="compositionally biased region" description="Basic and acidic residues" evidence="6">
    <location>
        <begin position="333"/>
        <end position="353"/>
    </location>
</feature>
<feature type="transmembrane region" description="Helical" evidence="7">
    <location>
        <begin position="415"/>
        <end position="433"/>
    </location>
</feature>
<dbReference type="EMBL" id="BSBI01000013">
    <property type="protein sequence ID" value="GLF98190.1"/>
    <property type="molecule type" value="Genomic_DNA"/>
</dbReference>
<dbReference type="PANTHER" id="PTHR47970">
    <property type="entry name" value="KINESIN-LIKE PROTEIN KIF11"/>
    <property type="match status" value="1"/>
</dbReference>
<organism evidence="8 9">
    <name type="scientific">Streptomyces yaizuensis</name>
    <dbReference type="NCBI Taxonomy" id="2989713"/>
    <lineage>
        <taxon>Bacteria</taxon>
        <taxon>Bacillati</taxon>
        <taxon>Actinomycetota</taxon>
        <taxon>Actinomycetes</taxon>
        <taxon>Kitasatosporales</taxon>
        <taxon>Streptomycetaceae</taxon>
        <taxon>Streptomyces</taxon>
    </lineage>
</organism>
<feature type="coiled-coil region" evidence="5">
    <location>
        <begin position="209"/>
        <end position="243"/>
    </location>
</feature>
<evidence type="ECO:0000313" key="9">
    <source>
        <dbReference type="Proteomes" id="UP001291653"/>
    </source>
</evidence>
<feature type="compositionally biased region" description="Basic and acidic residues" evidence="6">
    <location>
        <begin position="79"/>
        <end position="95"/>
    </location>
</feature>
<feature type="transmembrane region" description="Helical" evidence="7">
    <location>
        <begin position="445"/>
        <end position="467"/>
    </location>
</feature>
<name>A0ABQ5P6I2_9ACTN</name>
<dbReference type="InterPro" id="IPR047149">
    <property type="entry name" value="KIF11-like"/>
</dbReference>
<proteinExistence type="predicted"/>
<dbReference type="PANTHER" id="PTHR47970:SF12">
    <property type="entry name" value="KINESIN FAMILY MEMBER 11"/>
    <property type="match status" value="1"/>
</dbReference>
<feature type="region of interest" description="Disordered" evidence="6">
    <location>
        <begin position="76"/>
        <end position="95"/>
    </location>
</feature>
<feature type="region of interest" description="Disordered" evidence="6">
    <location>
        <begin position="1"/>
        <end position="29"/>
    </location>
</feature>
<feature type="compositionally biased region" description="Basic and acidic residues" evidence="6">
    <location>
        <begin position="365"/>
        <end position="389"/>
    </location>
</feature>
<evidence type="ECO:0000256" key="1">
    <source>
        <dbReference type="ARBA" id="ARBA00004245"/>
    </source>
</evidence>
<gene>
    <name evidence="8" type="ORF">SYYSPA8_27855</name>
</gene>
<keyword evidence="3" id="KW-0505">Motor protein</keyword>
<protein>
    <submittedName>
        <fullName evidence="8">DUF2637 domain-containing protein</fullName>
    </submittedName>
</protein>
<keyword evidence="7" id="KW-1133">Transmembrane helix</keyword>
<keyword evidence="7" id="KW-0812">Transmembrane</keyword>
<feature type="compositionally biased region" description="Low complexity" evidence="6">
    <location>
        <begin position="12"/>
        <end position="28"/>
    </location>
</feature>
<evidence type="ECO:0000256" key="4">
    <source>
        <dbReference type="ARBA" id="ARBA00023212"/>
    </source>
</evidence>
<feature type="region of interest" description="Disordered" evidence="6">
    <location>
        <begin position="797"/>
        <end position="825"/>
    </location>
</feature>
<comment type="caution">
    <text evidence="8">The sequence shown here is derived from an EMBL/GenBank/DDBJ whole genome shotgun (WGS) entry which is preliminary data.</text>
</comment>
<feature type="compositionally biased region" description="Polar residues" evidence="6">
    <location>
        <begin position="749"/>
        <end position="771"/>
    </location>
</feature>
<dbReference type="InterPro" id="IPR021235">
    <property type="entry name" value="DUF2637"/>
</dbReference>
<keyword evidence="7" id="KW-0472">Membrane</keyword>
<reference evidence="8 9" key="1">
    <citation type="submission" date="2022-10" db="EMBL/GenBank/DDBJ databases">
        <title>Draft genome sequence of Streptomyces sp. YSPA8.</title>
        <authorList>
            <person name="Moriuchi R."/>
            <person name="Dohra H."/>
            <person name="Yamamura H."/>
            <person name="Kodani S."/>
        </authorList>
    </citation>
    <scope>NUCLEOTIDE SEQUENCE [LARGE SCALE GENOMIC DNA]</scope>
    <source>
        <strain evidence="8 9">YSPA8</strain>
    </source>
</reference>
<evidence type="ECO:0000256" key="6">
    <source>
        <dbReference type="SAM" id="MobiDB-lite"/>
    </source>
</evidence>
<sequence length="851" mass="92661">MAADNGRKQNRRANAAAKKNPAPLTAPAVGEARATADSIIAGAERLAAVRVAEAAMEAEATVDEILDEAQRTAEALQSKAEESAQRVRDDAEETSRELLAQARTESEDLLRTARADVEKLRAEAVASAEEIRQQREAEAGLLVTRAAQEAEELLGAAARRVQDIQSAAQTAADALAEEADRQTVAVLAEARTAADQIRAEADGALTRGRAEAQQIRAQAQAEAEQLREHAEEAAERIRRAATDEVDLLRRDAVQVAERTRRTAEEEAGRQRAAARTAVTEAERLAENLAGQAHKEAAAVLSRAESRARELTTRADTALQEASAHRTLASTDAENLRKEAGQDRARAAEERDRALSPTLRKLEKRKLRDEDAERRRTTRRKEKEDLAEQRRTRRAERKAGRPTVLDRVRAFFRNNARRIMVIGPIGAPMAVAWSSQTSYAMDAFDWWLGAALGFAAAWELTTTFTAWMYHQARSQGDSGLIYRVMTWVFAAGAAAMNYAHHCGPDGRPTQAAVAFATMSIVGMILWELYASLLHRQHARAEGRVAKARPRIGLIRWTRYPRQSWTAWSLTINNESLDTLEKAWAAAGRHLAEHELVRRASGLGPLRRAIAKAIGVGQWVPVRSLPPVPHTWQILPLSGSTGPGAVPAYMVADQVPGGSPVSAGTIGTGTRATRRTGETAVSQRSHPDAETSETQSRETGSQSRGAGTETAETRSRETGSPAGSADGTKTAETTETWSRETGRDRSDPSRETTGARSRETGTAGSRPRQTQPAKVSPMPDKARETQRLLDVMWERGGPLTVQLGSKTQTGEAEAITGRPRSSAAKRLAEARTLYEAGHRTYRETETRATGTGR</sequence>
<dbReference type="RefSeq" id="WP_323450174.1">
    <property type="nucleotide sequence ID" value="NZ_BSBI01000013.1"/>
</dbReference>
<evidence type="ECO:0000256" key="5">
    <source>
        <dbReference type="SAM" id="Coils"/>
    </source>
</evidence>
<keyword evidence="2" id="KW-0963">Cytoplasm</keyword>
<feature type="region of interest" description="Disordered" evidence="6">
    <location>
        <begin position="310"/>
        <end position="399"/>
    </location>
</feature>
<feature type="compositionally biased region" description="Basic and acidic residues" evidence="6">
    <location>
        <begin position="735"/>
        <end position="748"/>
    </location>
</feature>
<keyword evidence="9" id="KW-1185">Reference proteome</keyword>
<evidence type="ECO:0000256" key="7">
    <source>
        <dbReference type="SAM" id="Phobius"/>
    </source>
</evidence>
<feature type="transmembrane region" description="Helical" evidence="7">
    <location>
        <begin position="510"/>
        <end position="528"/>
    </location>
</feature>
<comment type="subcellular location">
    <subcellularLocation>
        <location evidence="1">Cytoplasm</location>
        <location evidence="1">Cytoskeleton</location>
    </subcellularLocation>
</comment>
<evidence type="ECO:0000313" key="8">
    <source>
        <dbReference type="EMBL" id="GLF98190.1"/>
    </source>
</evidence>
<keyword evidence="5" id="KW-0175">Coiled coil</keyword>